<keyword evidence="2 4" id="KW-0479">Metal-binding</keyword>
<proteinExistence type="predicted"/>
<evidence type="ECO:0000259" key="5">
    <source>
        <dbReference type="PROSITE" id="PS51007"/>
    </source>
</evidence>
<dbReference type="EMBL" id="JAOCZP010000004">
    <property type="protein sequence ID" value="MCT7376284.1"/>
    <property type="molecule type" value="Genomic_DNA"/>
</dbReference>
<dbReference type="InterPro" id="IPR036909">
    <property type="entry name" value="Cyt_c-like_dom_sf"/>
</dbReference>
<evidence type="ECO:0000256" key="3">
    <source>
        <dbReference type="ARBA" id="ARBA00023004"/>
    </source>
</evidence>
<keyword evidence="3 4" id="KW-0408">Iron</keyword>
<dbReference type="Proteomes" id="UP001320831">
    <property type="component" value="Unassembled WGS sequence"/>
</dbReference>
<feature type="domain" description="Cytochrome c" evidence="5">
    <location>
        <begin position="33"/>
        <end position="124"/>
    </location>
</feature>
<dbReference type="PROSITE" id="PS51007">
    <property type="entry name" value="CYTC"/>
    <property type="match status" value="1"/>
</dbReference>
<dbReference type="RefSeq" id="WP_260904065.1">
    <property type="nucleotide sequence ID" value="NZ_JAOCZP010000004.1"/>
</dbReference>
<keyword evidence="1 4" id="KW-0349">Heme</keyword>
<evidence type="ECO:0000313" key="7">
    <source>
        <dbReference type="Proteomes" id="UP001320831"/>
    </source>
</evidence>
<evidence type="ECO:0000313" key="6">
    <source>
        <dbReference type="EMBL" id="MCT7376284.1"/>
    </source>
</evidence>
<comment type="caution">
    <text evidence="6">The sequence shown here is derived from an EMBL/GenBank/DDBJ whole genome shotgun (WGS) entry which is preliminary data.</text>
</comment>
<dbReference type="Pfam" id="PF00034">
    <property type="entry name" value="Cytochrom_C"/>
    <property type="match status" value="1"/>
</dbReference>
<evidence type="ECO:0000256" key="1">
    <source>
        <dbReference type="ARBA" id="ARBA00022617"/>
    </source>
</evidence>
<keyword evidence="7" id="KW-1185">Reference proteome</keyword>
<dbReference type="SUPFAM" id="SSF46626">
    <property type="entry name" value="Cytochrome c"/>
    <property type="match status" value="1"/>
</dbReference>
<protein>
    <submittedName>
        <fullName evidence="6">C-type cytochrome</fullName>
    </submittedName>
</protein>
<accession>A0ABT2LPD8</accession>
<reference evidence="6 7" key="1">
    <citation type="submission" date="2022-09" db="EMBL/GenBank/DDBJ databases">
        <title>Chelativorans salina sp. nov., a novel slightly halophilic bacterium isolated from a saline lake sediment enrichment.</title>
        <authorList>
            <person name="Gao L."/>
            <person name="Fang B.-Z."/>
            <person name="Li W.-J."/>
        </authorList>
    </citation>
    <scope>NUCLEOTIDE SEQUENCE [LARGE SCALE GENOMIC DNA]</scope>
    <source>
        <strain evidence="6 7">EGI FJ00035</strain>
    </source>
</reference>
<evidence type="ECO:0000256" key="4">
    <source>
        <dbReference type="PROSITE-ProRule" id="PRU00433"/>
    </source>
</evidence>
<dbReference type="InterPro" id="IPR009056">
    <property type="entry name" value="Cyt_c-like_dom"/>
</dbReference>
<dbReference type="Gene3D" id="1.10.760.10">
    <property type="entry name" value="Cytochrome c-like domain"/>
    <property type="match status" value="1"/>
</dbReference>
<evidence type="ECO:0000256" key="2">
    <source>
        <dbReference type="ARBA" id="ARBA00022723"/>
    </source>
</evidence>
<gene>
    <name evidence="6" type="ORF">N5A92_14695</name>
</gene>
<name>A0ABT2LPD8_9HYPH</name>
<sequence length="128" mass="13590">MTIVRAPLVFVMLFVAVSGCDEGPRNAQPAVEGNPQAGAAAIASYGCGTCHMIPGIPGADATAGPPLGNYARRVYVAGVLPNTPDDLVRWIRHPQEVDPRTAMPELGVTEEEARDIAAYLYTRTGGRW</sequence>
<organism evidence="6 7">
    <name type="scientific">Chelativorans salis</name>
    <dbReference type="NCBI Taxonomy" id="2978478"/>
    <lineage>
        <taxon>Bacteria</taxon>
        <taxon>Pseudomonadati</taxon>
        <taxon>Pseudomonadota</taxon>
        <taxon>Alphaproteobacteria</taxon>
        <taxon>Hyphomicrobiales</taxon>
        <taxon>Phyllobacteriaceae</taxon>
        <taxon>Chelativorans</taxon>
    </lineage>
</organism>
<dbReference type="PROSITE" id="PS51257">
    <property type="entry name" value="PROKAR_LIPOPROTEIN"/>
    <property type="match status" value="1"/>
</dbReference>